<reference evidence="3" key="1">
    <citation type="submission" date="2016-03" db="EMBL/GenBank/DDBJ databases">
        <authorList>
            <person name="Devillers Hugo."/>
        </authorList>
    </citation>
    <scope>NUCLEOTIDE SEQUENCE [LARGE SCALE GENOMIC DNA]</scope>
</reference>
<dbReference type="AlphaFoldDB" id="A0A1G4KK88"/>
<dbReference type="Pfam" id="PF13472">
    <property type="entry name" value="Lipase_GDSL_2"/>
    <property type="match status" value="1"/>
</dbReference>
<dbReference type="CDD" id="cd01838">
    <property type="entry name" value="Isoamyl_acetate_hydrolase_like"/>
    <property type="match status" value="1"/>
</dbReference>
<dbReference type="InterPro" id="IPR013830">
    <property type="entry name" value="SGNH_hydro"/>
</dbReference>
<gene>
    <name evidence="2" type="ORF">LANO_0G15786G</name>
</gene>
<dbReference type="PANTHER" id="PTHR14209">
    <property type="entry name" value="ISOAMYL ACETATE-HYDROLYZING ESTERASE 1"/>
    <property type="match status" value="1"/>
</dbReference>
<dbReference type="InterPro" id="IPR036514">
    <property type="entry name" value="SGNH_hydro_sf"/>
</dbReference>
<keyword evidence="3" id="KW-1185">Reference proteome</keyword>
<protein>
    <submittedName>
        <fullName evidence="2">LANO_0G15786g1_1</fullName>
    </submittedName>
</protein>
<dbReference type="EMBL" id="LT598453">
    <property type="protein sequence ID" value="SCV04977.1"/>
    <property type="molecule type" value="Genomic_DNA"/>
</dbReference>
<evidence type="ECO:0000259" key="1">
    <source>
        <dbReference type="Pfam" id="PF13472"/>
    </source>
</evidence>
<proteinExistence type="predicted"/>
<name>A0A1G4KK88_9SACH</name>
<organism evidence="2 3">
    <name type="scientific">Lachancea nothofagi CBS 11611</name>
    <dbReference type="NCBI Taxonomy" id="1266666"/>
    <lineage>
        <taxon>Eukaryota</taxon>
        <taxon>Fungi</taxon>
        <taxon>Dikarya</taxon>
        <taxon>Ascomycota</taxon>
        <taxon>Saccharomycotina</taxon>
        <taxon>Saccharomycetes</taxon>
        <taxon>Saccharomycetales</taxon>
        <taxon>Saccharomycetaceae</taxon>
        <taxon>Lachancea</taxon>
    </lineage>
</organism>
<dbReference type="Gene3D" id="3.40.50.1110">
    <property type="entry name" value="SGNH hydrolase"/>
    <property type="match status" value="1"/>
</dbReference>
<dbReference type="InterPro" id="IPR045136">
    <property type="entry name" value="Iah1-like"/>
</dbReference>
<feature type="domain" description="SGNH hydrolase-type esterase" evidence="1">
    <location>
        <begin position="10"/>
        <end position="203"/>
    </location>
</feature>
<evidence type="ECO:0000313" key="3">
    <source>
        <dbReference type="Proteomes" id="UP000189911"/>
    </source>
</evidence>
<accession>A0A1G4KK88</accession>
<sequence>MSLKYKKFVLFGDSITEFVFNTRMEEGKGDQFSMGAALCNTYARKLDIVHRGFSGYNSRWALKLLPHILENEGSDDIAMCMVFFGSNDAASAGDQQVELPEFTENTKKLVHMLKAKGIKAILVGPALHDREHWAASRPVDAAKDGIFRCNENNKRYSNAVQQVAKKAGVPFVDLMSAFASYGDNTWQELLCDGLHFTGKGYEVFYHALVEKIRQAYPELAPENVVYKLPNWRDLQSDGSKLDEYL</sequence>
<dbReference type="FunFam" id="3.40.50.1110:FF:000022">
    <property type="entry name" value="Isoamyl acetate-hydrolyzing esterase"/>
    <property type="match status" value="1"/>
</dbReference>
<evidence type="ECO:0000313" key="2">
    <source>
        <dbReference type="EMBL" id="SCV04977.1"/>
    </source>
</evidence>
<dbReference type="OrthoDB" id="671439at2759"/>
<dbReference type="SUPFAM" id="SSF52266">
    <property type="entry name" value="SGNH hydrolase"/>
    <property type="match status" value="1"/>
</dbReference>
<dbReference type="PANTHER" id="PTHR14209:SF19">
    <property type="entry name" value="ISOAMYL ACETATE-HYDROLYZING ESTERASE 1 HOMOLOG"/>
    <property type="match status" value="1"/>
</dbReference>
<dbReference type="Proteomes" id="UP000189911">
    <property type="component" value="Chromosome G"/>
</dbReference>